<comment type="subcellular location">
    <subcellularLocation>
        <location evidence="1">Cell membrane</location>
        <topology evidence="1">Multi-pass membrane protein</topology>
    </subcellularLocation>
</comment>
<keyword evidence="7 8" id="KW-0472">Membrane</keyword>
<sequence>MPNGDNLKWRLLLMTVTHQRIQRLVGIACLGALAFILMFFEFPVLPMAPYLKLDFSDVPVLLGGYIYGPVGGIVIAAIKCLIHGMIHGFSPAELIGVTSDFISSLALLLPFCWVWRHHNWSKKRQAITGIILGTVTLTVLMSLLNLWILTPLYMAVWNWKSTLPVSQLVAIGVLPFNIIKGLVVTIVYIIIAGRLRSWLDQHRMI</sequence>
<keyword evidence="4 8" id="KW-1003">Cell membrane</keyword>
<dbReference type="Gene3D" id="1.10.1760.20">
    <property type="match status" value="1"/>
</dbReference>
<organism evidence="10 11">
    <name type="scientific">Limosilactobacillus reuteri</name>
    <name type="common">Lactobacillus reuteri</name>
    <dbReference type="NCBI Taxonomy" id="1598"/>
    <lineage>
        <taxon>Bacteria</taxon>
        <taxon>Bacillati</taxon>
        <taxon>Bacillota</taxon>
        <taxon>Bacilli</taxon>
        <taxon>Lactobacillales</taxon>
        <taxon>Lactobacillaceae</taxon>
        <taxon>Limosilactobacillus</taxon>
    </lineage>
</organism>
<feature type="transmembrane region" description="Helical" evidence="9">
    <location>
        <begin position="21"/>
        <end position="40"/>
    </location>
</feature>
<proteinExistence type="inferred from homology"/>
<evidence type="ECO:0000256" key="1">
    <source>
        <dbReference type="ARBA" id="ARBA00004651"/>
    </source>
</evidence>
<reference evidence="10 11" key="1">
    <citation type="submission" date="2014-06" db="EMBL/GenBank/DDBJ databases">
        <title>Genetic determinant of reutericyclin biosynthesis of Lactobacillus reuteri.</title>
        <authorList>
            <person name="Lin X."/>
            <person name="Duar R."/>
            <person name="Walter J."/>
            <person name="Gaenzle M."/>
        </authorList>
    </citation>
    <scope>NUCLEOTIDE SEQUENCE [LARGE SCALE GENOMIC DNA]</scope>
    <source>
        <strain evidence="10 11">LTH2584</strain>
    </source>
</reference>
<feature type="transmembrane region" description="Helical" evidence="9">
    <location>
        <begin position="60"/>
        <end position="82"/>
    </location>
</feature>
<dbReference type="Pfam" id="PF12822">
    <property type="entry name" value="ECF_trnsprt"/>
    <property type="match status" value="1"/>
</dbReference>
<protein>
    <recommendedName>
        <fullName evidence="8">Riboflavin transporter</fullName>
    </recommendedName>
</protein>
<dbReference type="PANTHER" id="PTHR38438">
    <property type="entry name" value="RIBOFLAVIN TRANSPORTER RIBU"/>
    <property type="match status" value="1"/>
</dbReference>
<feature type="transmembrane region" description="Helical" evidence="9">
    <location>
        <begin position="168"/>
        <end position="191"/>
    </location>
</feature>
<dbReference type="GO" id="GO:0005886">
    <property type="term" value="C:plasma membrane"/>
    <property type="evidence" value="ECO:0007669"/>
    <property type="project" value="UniProtKB-SubCell"/>
</dbReference>
<dbReference type="EMBL" id="JOSX01000023">
    <property type="protein sequence ID" value="KEK13872.1"/>
    <property type="molecule type" value="Genomic_DNA"/>
</dbReference>
<accession>A0A073JM79</accession>
<evidence type="ECO:0000256" key="5">
    <source>
        <dbReference type="ARBA" id="ARBA00022692"/>
    </source>
</evidence>
<evidence type="ECO:0000256" key="9">
    <source>
        <dbReference type="SAM" id="Phobius"/>
    </source>
</evidence>
<dbReference type="AlphaFoldDB" id="A0A073JM79"/>
<feature type="transmembrane region" description="Helical" evidence="9">
    <location>
        <begin position="126"/>
        <end position="148"/>
    </location>
</feature>
<gene>
    <name evidence="10" type="ORF">LR3_09640</name>
</gene>
<name>A0A073JM79_LIMRT</name>
<evidence type="ECO:0000256" key="8">
    <source>
        <dbReference type="PIRNR" id="PIRNR037778"/>
    </source>
</evidence>
<comment type="similarity">
    <text evidence="2 8">Belongs to the prokaryotic riboflavin transporter (P-RFT) (TC 2.A.87) family.</text>
</comment>
<evidence type="ECO:0000256" key="2">
    <source>
        <dbReference type="ARBA" id="ARBA00005540"/>
    </source>
</evidence>
<comment type="caution">
    <text evidence="10">The sequence shown here is derived from an EMBL/GenBank/DDBJ whole genome shotgun (WGS) entry which is preliminary data.</text>
</comment>
<dbReference type="PANTHER" id="PTHR38438:SF1">
    <property type="entry name" value="RIBOFLAVIN TRANSPORTER RIBU"/>
    <property type="match status" value="1"/>
</dbReference>
<evidence type="ECO:0000256" key="6">
    <source>
        <dbReference type="ARBA" id="ARBA00022989"/>
    </source>
</evidence>
<dbReference type="PATRIC" id="fig|1598.90.peg.2068"/>
<evidence type="ECO:0000256" key="4">
    <source>
        <dbReference type="ARBA" id="ARBA00022475"/>
    </source>
</evidence>
<evidence type="ECO:0000313" key="11">
    <source>
        <dbReference type="Proteomes" id="UP000027731"/>
    </source>
</evidence>
<comment type="function">
    <text evidence="8">Probably a riboflavin-binding protein that interacts with the energy-coupling factor (ECF) ABC-transporter complex.</text>
</comment>
<dbReference type="Proteomes" id="UP000027731">
    <property type="component" value="Unassembled WGS sequence"/>
</dbReference>
<evidence type="ECO:0000256" key="3">
    <source>
        <dbReference type="ARBA" id="ARBA00022448"/>
    </source>
</evidence>
<keyword evidence="5 9" id="KW-0812">Transmembrane</keyword>
<evidence type="ECO:0000313" key="10">
    <source>
        <dbReference type="EMBL" id="KEK13872.1"/>
    </source>
</evidence>
<dbReference type="InterPro" id="IPR024529">
    <property type="entry name" value="ECF_trnsprt_substrate-spec"/>
</dbReference>
<keyword evidence="6 9" id="KW-1133">Transmembrane helix</keyword>
<keyword evidence="3 8" id="KW-0813">Transport</keyword>
<dbReference type="GO" id="GO:0032217">
    <property type="term" value="F:riboflavin transmembrane transporter activity"/>
    <property type="evidence" value="ECO:0007669"/>
    <property type="project" value="UniProtKB-UniRule"/>
</dbReference>
<dbReference type="InterPro" id="IPR025720">
    <property type="entry name" value="RibU"/>
</dbReference>
<dbReference type="PIRSF" id="PIRSF037778">
    <property type="entry name" value="UCP037778_transp_RibU"/>
    <property type="match status" value="1"/>
</dbReference>
<evidence type="ECO:0000256" key="7">
    <source>
        <dbReference type="ARBA" id="ARBA00023136"/>
    </source>
</evidence>